<keyword evidence="1" id="KW-1133">Transmembrane helix</keyword>
<reference evidence="2 3" key="1">
    <citation type="journal article" date="2017" name="Lancet Infect. Dis.">
        <title>Global outbreak of severe Mycobacterium chimaera disease after cardiac surgery: a molecular epidemiological study.</title>
        <authorList>
            <person name="van Ingen J."/>
            <person name="Kohl T."/>
            <person name="Kranzer K."/>
            <person name="Hasse B."/>
            <person name="Keller P."/>
            <person name="Szafranska A."/>
            <person name="Hillemann D."/>
            <person name="Chand M."/>
            <person name="Schreiber P."/>
            <person name="Sommerstein R."/>
            <person name="Berger C."/>
            <person name="Genoni M."/>
            <person name="Ruegg C."/>
            <person name="Troillet N."/>
            <person name="Widmer A.F."/>
            <person name="Becker S.L."/>
            <person name="Herrmann M."/>
            <person name="Eckmanns T."/>
            <person name="Haller S."/>
            <person name="Hoeller C."/>
            <person name="Debast S.B."/>
            <person name="Wolfhagen M.J."/>
            <person name="Hopman J."/>
            <person name="Kluytmans J."/>
            <person name="Langelaar M."/>
            <person name="Notermans D.W."/>
            <person name="ten Oever J."/>
            <person name="van den Barselaar P."/>
            <person name="Vonk A.B.A."/>
            <person name="Vos M.C."/>
            <person name="Ahmed N."/>
            <person name="Brown T."/>
            <person name="Crook D."/>
            <person name="Lamagni T."/>
            <person name="Phin N."/>
            <person name="Smith E.G."/>
            <person name="Zambon M."/>
            <person name="Serr A."/>
            <person name="Goetting T."/>
            <person name="Ebner W."/>
            <person name="Thuermer A."/>
            <person name="Utpatel C."/>
            <person name="Sproer C."/>
            <person name="Bunk B."/>
            <person name="Nubel U."/>
            <person name="Bloemberg G."/>
            <person name="Bottger E."/>
            <person name="Niemann S."/>
            <person name="Wagner D."/>
            <person name="Sax H."/>
        </authorList>
    </citation>
    <scope>NUCLEOTIDE SEQUENCE [LARGE SCALE GENOMIC DNA]</scope>
    <source>
        <strain evidence="2 3">ZUERICH-2</strain>
        <plasmid evidence="2 3">unnamed 2</plasmid>
    </source>
</reference>
<protein>
    <submittedName>
        <fullName evidence="2">Uncharacterized protein</fullName>
    </submittedName>
</protein>
<dbReference type="Proteomes" id="UP000198286">
    <property type="component" value="Plasmid unnamed 2"/>
</dbReference>
<keyword evidence="2" id="KW-0614">Plasmid</keyword>
<feature type="transmembrane region" description="Helical" evidence="1">
    <location>
        <begin position="27"/>
        <end position="48"/>
    </location>
</feature>
<gene>
    <name evidence="2" type="ORF">MYCOZU2_05995</name>
</gene>
<evidence type="ECO:0000256" key="1">
    <source>
        <dbReference type="SAM" id="Phobius"/>
    </source>
</evidence>
<dbReference type="RefSeq" id="WP_089152553.1">
    <property type="nucleotide sequence ID" value="NZ_CP015269.1"/>
</dbReference>
<evidence type="ECO:0000313" key="2">
    <source>
        <dbReference type="EMBL" id="ASL18340.1"/>
    </source>
</evidence>
<geneLocation type="plasmid" evidence="2 3">
    <name>unnamed 2</name>
</geneLocation>
<dbReference type="AlphaFoldDB" id="A0A7U5RZW0"/>
<feature type="transmembrane region" description="Helical" evidence="1">
    <location>
        <begin position="60"/>
        <end position="79"/>
    </location>
</feature>
<name>A0A7U5RZW0_MYCIT</name>
<evidence type="ECO:0000313" key="3">
    <source>
        <dbReference type="Proteomes" id="UP000198286"/>
    </source>
</evidence>
<dbReference type="EMBL" id="CP015269">
    <property type="protein sequence ID" value="ASL18340.1"/>
    <property type="molecule type" value="Genomic_DNA"/>
</dbReference>
<keyword evidence="1" id="KW-0472">Membrane</keyword>
<organism evidence="2 3">
    <name type="scientific">Mycobacterium intracellulare subsp. chimaera</name>
    <dbReference type="NCBI Taxonomy" id="222805"/>
    <lineage>
        <taxon>Bacteria</taxon>
        <taxon>Bacillati</taxon>
        <taxon>Actinomycetota</taxon>
        <taxon>Actinomycetes</taxon>
        <taxon>Mycobacteriales</taxon>
        <taxon>Mycobacteriaceae</taxon>
        <taxon>Mycobacterium</taxon>
        <taxon>Mycobacterium avium complex (MAC)</taxon>
    </lineage>
</organism>
<keyword evidence="1" id="KW-0812">Transmembrane</keyword>
<accession>A0A7U5RZW0</accession>
<sequence>MVTKIIGPTRLIVAYGQSAGEWAAWQINSLLGVVLAVIALAVGIPIFRDKQKDQSEKIKEIGLLAAGLVALAAVVIYFVDNRYHGGVGTLTNQVN</sequence>
<proteinExistence type="predicted"/>